<dbReference type="FunFam" id="3.40.50.300:FF:000589">
    <property type="entry name" value="ABC transporter, ATP-binding subunit"/>
    <property type="match status" value="1"/>
</dbReference>
<evidence type="ECO:0000256" key="3">
    <source>
        <dbReference type="ARBA" id="ARBA00022475"/>
    </source>
</evidence>
<keyword evidence="4" id="KW-0547">Nucleotide-binding</keyword>
<dbReference type="GO" id="GO:0046677">
    <property type="term" value="P:response to antibiotic"/>
    <property type="evidence" value="ECO:0007669"/>
    <property type="project" value="UniProtKB-KW"/>
</dbReference>
<evidence type="ECO:0000259" key="9">
    <source>
        <dbReference type="PROSITE" id="PS50893"/>
    </source>
</evidence>
<evidence type="ECO:0000256" key="7">
    <source>
        <dbReference type="ARBA" id="ARBA00023136"/>
    </source>
</evidence>
<keyword evidence="8" id="KW-0046">Antibiotic resistance</keyword>
<evidence type="ECO:0000313" key="10">
    <source>
        <dbReference type="EMBL" id="SCG53752.1"/>
    </source>
</evidence>
<dbReference type="PROSITE" id="PS50893">
    <property type="entry name" value="ABC_TRANSPORTER_2"/>
    <property type="match status" value="1"/>
</dbReference>
<dbReference type="PANTHER" id="PTHR42711">
    <property type="entry name" value="ABC TRANSPORTER ATP-BINDING PROTEIN"/>
    <property type="match status" value="1"/>
</dbReference>
<dbReference type="InterPro" id="IPR017871">
    <property type="entry name" value="ABC_transporter-like_CS"/>
</dbReference>
<organism evidence="10 11">
    <name type="scientific">Micromonospora siamensis</name>
    <dbReference type="NCBI Taxonomy" id="299152"/>
    <lineage>
        <taxon>Bacteria</taxon>
        <taxon>Bacillati</taxon>
        <taxon>Actinomycetota</taxon>
        <taxon>Actinomycetes</taxon>
        <taxon>Micromonosporales</taxon>
        <taxon>Micromonosporaceae</taxon>
        <taxon>Micromonospora</taxon>
    </lineage>
</organism>
<dbReference type="GO" id="GO:0016887">
    <property type="term" value="F:ATP hydrolysis activity"/>
    <property type="evidence" value="ECO:0007669"/>
    <property type="project" value="InterPro"/>
</dbReference>
<evidence type="ECO:0000256" key="5">
    <source>
        <dbReference type="ARBA" id="ARBA00022840"/>
    </source>
</evidence>
<protein>
    <submittedName>
        <fullName evidence="10">ABC-2 type transport system ATP-binding protein</fullName>
    </submittedName>
</protein>
<evidence type="ECO:0000256" key="6">
    <source>
        <dbReference type="ARBA" id="ARBA00022967"/>
    </source>
</evidence>
<reference evidence="10 11" key="1">
    <citation type="submission" date="2016-06" db="EMBL/GenBank/DDBJ databases">
        <authorList>
            <person name="Kjaerup R.B."/>
            <person name="Dalgaard T.S."/>
            <person name="Juul-Madsen H.R."/>
        </authorList>
    </citation>
    <scope>NUCLEOTIDE SEQUENCE [LARGE SCALE GENOMIC DNA]</scope>
    <source>
        <strain evidence="10 11">DSM 45097</strain>
    </source>
</reference>
<evidence type="ECO:0000256" key="8">
    <source>
        <dbReference type="ARBA" id="ARBA00023251"/>
    </source>
</evidence>
<dbReference type="CDD" id="cd03230">
    <property type="entry name" value="ABC_DR_subfamily_A"/>
    <property type="match status" value="1"/>
</dbReference>
<dbReference type="InterPro" id="IPR027417">
    <property type="entry name" value="P-loop_NTPase"/>
</dbReference>
<keyword evidence="3" id="KW-1003">Cell membrane</keyword>
<accession>A0A1C5I5R1</accession>
<keyword evidence="6" id="KW-1278">Translocase</keyword>
<dbReference type="SUPFAM" id="SSF52540">
    <property type="entry name" value="P-loop containing nucleoside triphosphate hydrolases"/>
    <property type="match status" value="1"/>
</dbReference>
<dbReference type="EMBL" id="LT607751">
    <property type="protein sequence ID" value="SCG53752.1"/>
    <property type="molecule type" value="Genomic_DNA"/>
</dbReference>
<dbReference type="Proteomes" id="UP000198210">
    <property type="component" value="Chromosome I"/>
</dbReference>
<dbReference type="SMART" id="SM00382">
    <property type="entry name" value="AAA"/>
    <property type="match status" value="1"/>
</dbReference>
<name>A0A1C5I5R1_9ACTN</name>
<dbReference type="GO" id="GO:0005886">
    <property type="term" value="C:plasma membrane"/>
    <property type="evidence" value="ECO:0007669"/>
    <property type="project" value="UniProtKB-SubCell"/>
</dbReference>
<keyword evidence="5 10" id="KW-0067">ATP-binding</keyword>
<dbReference type="InterPro" id="IPR003439">
    <property type="entry name" value="ABC_transporter-like_ATP-bd"/>
</dbReference>
<dbReference type="Gene3D" id="3.40.50.300">
    <property type="entry name" value="P-loop containing nucleotide triphosphate hydrolases"/>
    <property type="match status" value="1"/>
</dbReference>
<dbReference type="PANTHER" id="PTHR42711:SF17">
    <property type="entry name" value="ABC TRANSPORTER ATP-BINDING PROTEIN"/>
    <property type="match status" value="1"/>
</dbReference>
<proteinExistence type="predicted"/>
<dbReference type="PROSITE" id="PS00211">
    <property type="entry name" value="ABC_TRANSPORTER_1"/>
    <property type="match status" value="1"/>
</dbReference>
<evidence type="ECO:0000313" key="11">
    <source>
        <dbReference type="Proteomes" id="UP000198210"/>
    </source>
</evidence>
<evidence type="ECO:0000256" key="2">
    <source>
        <dbReference type="ARBA" id="ARBA00022448"/>
    </source>
</evidence>
<dbReference type="InterPro" id="IPR003593">
    <property type="entry name" value="AAA+_ATPase"/>
</dbReference>
<dbReference type="Pfam" id="PF00005">
    <property type="entry name" value="ABC_tran"/>
    <property type="match status" value="1"/>
</dbReference>
<dbReference type="GO" id="GO:0005524">
    <property type="term" value="F:ATP binding"/>
    <property type="evidence" value="ECO:0007669"/>
    <property type="project" value="UniProtKB-KW"/>
</dbReference>
<keyword evidence="2" id="KW-0813">Transport</keyword>
<dbReference type="InterPro" id="IPR050763">
    <property type="entry name" value="ABC_transporter_ATP-binding"/>
</dbReference>
<keyword evidence="7" id="KW-0472">Membrane</keyword>
<feature type="domain" description="ABC transporter" evidence="9">
    <location>
        <begin position="4"/>
        <end position="229"/>
    </location>
</feature>
<sequence>MAAIEARGLRKSYQDHEVVCGIDLTVERGEAFALLGPNGAGKTTMVEILEGHRRRDAGDVRVLGEDPSAAGRAWRARVGIVLQDADDAADLTVREMVRHIAGFYPDPRPADEVIELVGLVQKRDSKIRALSGGQRRRVDVALGLVGRPDLLFLDEPTTGFDPQARRQFWELVGALAAEGTTILLTTHYLEEAEALADRLAVLAGGRILAEGAPATLGGRLTAGATVSWRENGEPRAEKVADPTELVRRLVAEGNDLSSLTITRPTLEDVYLTLIGAGE</sequence>
<gene>
    <name evidence="10" type="ORF">GA0074704_2976</name>
</gene>
<dbReference type="AlphaFoldDB" id="A0A1C5I5R1"/>
<evidence type="ECO:0000256" key="1">
    <source>
        <dbReference type="ARBA" id="ARBA00004202"/>
    </source>
</evidence>
<evidence type="ECO:0000256" key="4">
    <source>
        <dbReference type="ARBA" id="ARBA00022741"/>
    </source>
</evidence>
<comment type="subcellular location">
    <subcellularLocation>
        <location evidence="1">Cell membrane</location>
        <topology evidence="1">Peripheral membrane protein</topology>
    </subcellularLocation>
</comment>
<dbReference type="RefSeq" id="WP_088971058.1">
    <property type="nucleotide sequence ID" value="NZ_JBHLYF010000018.1"/>
</dbReference>
<keyword evidence="11" id="KW-1185">Reference proteome</keyword>